<dbReference type="InterPro" id="IPR024164">
    <property type="entry name" value="KinB-signalling_activ"/>
</dbReference>
<keyword evidence="4" id="KW-1185">Reference proteome</keyword>
<feature type="transmembrane region" description="Helical" evidence="2">
    <location>
        <begin position="48"/>
        <end position="72"/>
    </location>
</feature>
<reference evidence="4" key="1">
    <citation type="journal article" date="2019" name="Int. J. Syst. Evol. Microbiol.">
        <title>The Global Catalogue of Microorganisms (GCM) 10K type strain sequencing project: providing services to taxonomists for standard genome sequencing and annotation.</title>
        <authorList>
            <consortium name="The Broad Institute Genomics Platform"/>
            <consortium name="The Broad Institute Genome Sequencing Center for Infectious Disease"/>
            <person name="Wu L."/>
            <person name="Ma J."/>
        </authorList>
    </citation>
    <scope>NUCLEOTIDE SEQUENCE [LARGE SCALE GENOMIC DNA]</scope>
    <source>
        <strain evidence="4">IBRC-M 10703</strain>
    </source>
</reference>
<evidence type="ECO:0000313" key="3">
    <source>
        <dbReference type="EMBL" id="MFC4025591.1"/>
    </source>
</evidence>
<feature type="region of interest" description="Disordered" evidence="1">
    <location>
        <begin position="196"/>
        <end position="219"/>
    </location>
</feature>
<feature type="transmembrane region" description="Helical" evidence="2">
    <location>
        <begin position="9"/>
        <end position="28"/>
    </location>
</feature>
<organism evidence="3 4">
    <name type="scientific">Oceanobacillus longus</name>
    <dbReference type="NCBI Taxonomy" id="930120"/>
    <lineage>
        <taxon>Bacteria</taxon>
        <taxon>Bacillati</taxon>
        <taxon>Bacillota</taxon>
        <taxon>Bacilli</taxon>
        <taxon>Bacillales</taxon>
        <taxon>Bacillaceae</taxon>
        <taxon>Oceanobacillus</taxon>
    </lineage>
</organism>
<proteinExistence type="predicted"/>
<feature type="transmembrane region" description="Helical" evidence="2">
    <location>
        <begin position="114"/>
        <end position="132"/>
    </location>
</feature>
<keyword evidence="2" id="KW-0472">Membrane</keyword>
<dbReference type="Pfam" id="PF14089">
    <property type="entry name" value="KbaA"/>
    <property type="match status" value="1"/>
</dbReference>
<dbReference type="Proteomes" id="UP001595772">
    <property type="component" value="Unassembled WGS sequence"/>
</dbReference>
<dbReference type="SMART" id="SM01251">
    <property type="entry name" value="KbaA"/>
    <property type="match status" value="1"/>
</dbReference>
<protein>
    <submittedName>
        <fullName evidence="3">KinB-signaling pathway activation protein</fullName>
    </submittedName>
</protein>
<evidence type="ECO:0000313" key="4">
    <source>
        <dbReference type="Proteomes" id="UP001595772"/>
    </source>
</evidence>
<feature type="compositionally biased region" description="Basic residues" evidence="1">
    <location>
        <begin position="208"/>
        <end position="219"/>
    </location>
</feature>
<evidence type="ECO:0000256" key="2">
    <source>
        <dbReference type="SAM" id="Phobius"/>
    </source>
</evidence>
<evidence type="ECO:0000256" key="1">
    <source>
        <dbReference type="SAM" id="MobiDB-lite"/>
    </source>
</evidence>
<accession>A0ABV8H5P0</accession>
<feature type="transmembrane region" description="Helical" evidence="2">
    <location>
        <begin position="84"/>
        <end position="102"/>
    </location>
</feature>
<sequence length="219" mass="24716">MTSRKLVNFLFKTFMIGGITGLIISFFIKSEDYANYISPFDFIEVLGLVLFFIGLGLTFSVVSMTGFFAYLFIHRMGLNLFRSFWPTVQVLLIAFVLFDLVYFPYQATNGEVAVYWYILMAAALLAVGWIVAKRKAKETNKHAFIPALFFMVVITTVEWVPGLQVEGTDYAWLMVAPLLACNTYQLLTLHRITKSDEATQSENQKGTKAPKKQAGAKKA</sequence>
<gene>
    <name evidence="3" type="ORF">ACFOUV_17575</name>
</gene>
<keyword evidence="2" id="KW-0812">Transmembrane</keyword>
<keyword evidence="2" id="KW-1133">Transmembrane helix</keyword>
<comment type="caution">
    <text evidence="3">The sequence shown here is derived from an EMBL/GenBank/DDBJ whole genome shotgun (WGS) entry which is preliminary data.</text>
</comment>
<dbReference type="EMBL" id="JBHSAO010000017">
    <property type="protein sequence ID" value="MFC4025591.1"/>
    <property type="molecule type" value="Genomic_DNA"/>
</dbReference>
<feature type="transmembrane region" description="Helical" evidence="2">
    <location>
        <begin position="144"/>
        <end position="164"/>
    </location>
</feature>
<name>A0ABV8H5P0_9BACI</name>
<dbReference type="PIRSF" id="PIRSF029886">
    <property type="entry name" value="KBAA"/>
    <property type="match status" value="1"/>
</dbReference>
<feature type="transmembrane region" description="Helical" evidence="2">
    <location>
        <begin position="170"/>
        <end position="187"/>
    </location>
</feature>
<dbReference type="RefSeq" id="WP_379498087.1">
    <property type="nucleotide sequence ID" value="NZ_JBHSAO010000017.1"/>
</dbReference>